<dbReference type="EMBL" id="UINC01109322">
    <property type="protein sequence ID" value="SVC76065.1"/>
    <property type="molecule type" value="Genomic_DNA"/>
</dbReference>
<dbReference type="Pfam" id="PF13407">
    <property type="entry name" value="Peripla_BP_4"/>
    <property type="match status" value="1"/>
</dbReference>
<comment type="similarity">
    <text evidence="2">Belongs to the bacterial solute-binding protein 2 family.</text>
</comment>
<dbReference type="GO" id="GO:0030288">
    <property type="term" value="C:outer membrane-bounded periplasmic space"/>
    <property type="evidence" value="ECO:0007669"/>
    <property type="project" value="TreeGrafter"/>
</dbReference>
<dbReference type="InterPro" id="IPR025997">
    <property type="entry name" value="SBP_2_dom"/>
</dbReference>
<feature type="domain" description="Periplasmic binding protein" evidence="3">
    <location>
        <begin position="2"/>
        <end position="162"/>
    </location>
</feature>
<evidence type="ECO:0000256" key="2">
    <source>
        <dbReference type="ARBA" id="ARBA00007639"/>
    </source>
</evidence>
<dbReference type="SUPFAM" id="SSF53822">
    <property type="entry name" value="Periplasmic binding protein-like I"/>
    <property type="match status" value="1"/>
</dbReference>
<evidence type="ECO:0000313" key="4">
    <source>
        <dbReference type="EMBL" id="SVC76065.1"/>
    </source>
</evidence>
<sequence>AALPEGGEVIIFVGRLEQLNARQRRQGVIDELLGKPEQELGSVKFDVVDAKNLTAEGSKYTILDTRTDNFDKAKAKSNAEDAITKYDNLKCMVGLFAYNPPACIDAIKEANKTGAIKVCGFDEQDALLQAIKDGNAQGTISQQPWEYGYESVKMLKNILDGTMPEKKFLEVPFLVVTKDNVDEFWKKKKEMAELGKK</sequence>
<dbReference type="AlphaFoldDB" id="A0A382PTS4"/>
<dbReference type="InterPro" id="IPR028082">
    <property type="entry name" value="Peripla_BP_I"/>
</dbReference>
<reference evidence="4" key="1">
    <citation type="submission" date="2018-05" db="EMBL/GenBank/DDBJ databases">
        <authorList>
            <person name="Lanie J.A."/>
            <person name="Ng W.-L."/>
            <person name="Kazmierczak K.M."/>
            <person name="Andrzejewski T.M."/>
            <person name="Davidsen T.M."/>
            <person name="Wayne K.J."/>
            <person name="Tettelin H."/>
            <person name="Glass J.I."/>
            <person name="Rusch D."/>
            <person name="Podicherti R."/>
            <person name="Tsui H.-C.T."/>
            <person name="Winkler M.E."/>
        </authorList>
    </citation>
    <scope>NUCLEOTIDE SEQUENCE</scope>
</reference>
<gene>
    <name evidence="4" type="ORF">METZ01_LOCUS328919</name>
</gene>
<dbReference type="PANTHER" id="PTHR30036:SF7">
    <property type="entry name" value="ABC TRANSPORTER PERIPLASMIC-BINDING PROTEIN YPHF"/>
    <property type="match status" value="1"/>
</dbReference>
<feature type="non-terminal residue" evidence="4">
    <location>
        <position position="1"/>
    </location>
</feature>
<proteinExistence type="inferred from homology"/>
<dbReference type="Gene3D" id="3.40.50.2300">
    <property type="match status" value="1"/>
</dbReference>
<protein>
    <recommendedName>
        <fullName evidence="3">Periplasmic binding protein domain-containing protein</fullName>
    </recommendedName>
</protein>
<accession>A0A382PTS4</accession>
<evidence type="ECO:0000259" key="3">
    <source>
        <dbReference type="Pfam" id="PF13407"/>
    </source>
</evidence>
<dbReference type="InterPro" id="IPR050555">
    <property type="entry name" value="Bact_Solute-Bind_Prot2"/>
</dbReference>
<comment type="subcellular location">
    <subcellularLocation>
        <location evidence="1">Cell envelope</location>
    </subcellularLocation>
</comment>
<evidence type="ECO:0000256" key="1">
    <source>
        <dbReference type="ARBA" id="ARBA00004196"/>
    </source>
</evidence>
<name>A0A382PTS4_9ZZZZ</name>
<dbReference type="PANTHER" id="PTHR30036">
    <property type="entry name" value="D-XYLOSE-BINDING PERIPLASMIC PROTEIN"/>
    <property type="match status" value="1"/>
</dbReference>
<dbReference type="GO" id="GO:0030246">
    <property type="term" value="F:carbohydrate binding"/>
    <property type="evidence" value="ECO:0007669"/>
    <property type="project" value="TreeGrafter"/>
</dbReference>
<organism evidence="4">
    <name type="scientific">marine metagenome</name>
    <dbReference type="NCBI Taxonomy" id="408172"/>
    <lineage>
        <taxon>unclassified sequences</taxon>
        <taxon>metagenomes</taxon>
        <taxon>ecological metagenomes</taxon>
    </lineage>
</organism>